<organism evidence="1 2">
    <name type="scientific">Altericroceibacterium endophyticum</name>
    <dbReference type="NCBI Taxonomy" id="1808508"/>
    <lineage>
        <taxon>Bacteria</taxon>
        <taxon>Pseudomonadati</taxon>
        <taxon>Pseudomonadota</taxon>
        <taxon>Alphaproteobacteria</taxon>
        <taxon>Sphingomonadales</taxon>
        <taxon>Erythrobacteraceae</taxon>
        <taxon>Altericroceibacterium</taxon>
    </lineage>
</organism>
<evidence type="ECO:0000313" key="1">
    <source>
        <dbReference type="EMBL" id="MXO66249.1"/>
    </source>
</evidence>
<dbReference type="AlphaFoldDB" id="A0A6I4T6Z0"/>
<comment type="caution">
    <text evidence="1">The sequence shown here is derived from an EMBL/GenBank/DDBJ whole genome shotgun (WGS) entry which is preliminary data.</text>
</comment>
<accession>A0A6I4T6Z0</accession>
<dbReference type="EMBL" id="WTYT01000004">
    <property type="protein sequence ID" value="MXO66249.1"/>
    <property type="molecule type" value="Genomic_DNA"/>
</dbReference>
<reference evidence="1 2" key="1">
    <citation type="submission" date="2019-12" db="EMBL/GenBank/DDBJ databases">
        <title>Genomic-based taxomic classification of the family Erythrobacteraceae.</title>
        <authorList>
            <person name="Xu L."/>
        </authorList>
    </citation>
    <scope>NUCLEOTIDE SEQUENCE [LARGE SCALE GENOMIC DNA]</scope>
    <source>
        <strain evidence="1 2">LMG 29518</strain>
    </source>
</reference>
<protein>
    <submittedName>
        <fullName evidence="1">Uncharacterized protein</fullName>
    </submittedName>
</protein>
<dbReference type="RefSeq" id="WP_160736676.1">
    <property type="nucleotide sequence ID" value="NZ_WTYT01000004.1"/>
</dbReference>
<name>A0A6I4T6Z0_9SPHN</name>
<keyword evidence="2" id="KW-1185">Reference proteome</keyword>
<sequence length="98" mass="10465">MKLPGYMTRITIATYSDTETDENGFPIVTGSEPGVHINVPQDRISEELLAALDAAGYVIRPATPACEFAGGYPQHCLRFPDEAAAAEALTDLLTAVEP</sequence>
<gene>
    <name evidence="1" type="ORF">GRI91_10820</name>
</gene>
<dbReference type="Proteomes" id="UP000438476">
    <property type="component" value="Unassembled WGS sequence"/>
</dbReference>
<evidence type="ECO:0000313" key="2">
    <source>
        <dbReference type="Proteomes" id="UP000438476"/>
    </source>
</evidence>
<proteinExistence type="predicted"/>